<evidence type="ECO:0000313" key="2">
    <source>
        <dbReference type="Proteomes" id="UP001596317"/>
    </source>
</evidence>
<protein>
    <submittedName>
        <fullName evidence="1">Uncharacterized protein</fullName>
    </submittedName>
</protein>
<proteinExistence type="predicted"/>
<keyword evidence="2" id="KW-1185">Reference proteome</keyword>
<sequence length="70" mass="7426">MQAETLGGTLNATRQLKWPLDEAALVRVAGLALGDTGALPLGVDRLRVQLGASRSPAAWWACGRGSPNWR</sequence>
<gene>
    <name evidence="1" type="ORF">ACFP90_23475</name>
</gene>
<evidence type="ECO:0000313" key="1">
    <source>
        <dbReference type="EMBL" id="MFC6663009.1"/>
    </source>
</evidence>
<dbReference type="EMBL" id="JBHSWB010000002">
    <property type="protein sequence ID" value="MFC6663009.1"/>
    <property type="molecule type" value="Genomic_DNA"/>
</dbReference>
<dbReference type="RefSeq" id="WP_380058931.1">
    <property type="nucleotide sequence ID" value="NZ_JBHSWB010000002.1"/>
</dbReference>
<reference evidence="2" key="1">
    <citation type="journal article" date="2019" name="Int. J. Syst. Evol. Microbiol.">
        <title>The Global Catalogue of Microorganisms (GCM) 10K type strain sequencing project: providing services to taxonomists for standard genome sequencing and annotation.</title>
        <authorList>
            <consortium name="The Broad Institute Genomics Platform"/>
            <consortium name="The Broad Institute Genome Sequencing Center for Infectious Disease"/>
            <person name="Wu L."/>
            <person name="Ma J."/>
        </authorList>
    </citation>
    <scope>NUCLEOTIDE SEQUENCE [LARGE SCALE GENOMIC DNA]</scope>
    <source>
        <strain evidence="2">CCUG 63830</strain>
    </source>
</reference>
<accession>A0ABW1ZPX7</accession>
<comment type="caution">
    <text evidence="1">The sequence shown here is derived from an EMBL/GenBank/DDBJ whole genome shotgun (WGS) entry which is preliminary data.</text>
</comment>
<dbReference type="Proteomes" id="UP001596317">
    <property type="component" value="Unassembled WGS sequence"/>
</dbReference>
<organism evidence="1 2">
    <name type="scientific">Deinococcus multiflagellatus</name>
    <dbReference type="NCBI Taxonomy" id="1656887"/>
    <lineage>
        <taxon>Bacteria</taxon>
        <taxon>Thermotogati</taxon>
        <taxon>Deinococcota</taxon>
        <taxon>Deinococci</taxon>
        <taxon>Deinococcales</taxon>
        <taxon>Deinococcaceae</taxon>
        <taxon>Deinococcus</taxon>
    </lineage>
</organism>
<name>A0ABW1ZPX7_9DEIO</name>